<dbReference type="PROSITE" id="PS51257">
    <property type="entry name" value="PROKAR_LIPOPROTEIN"/>
    <property type="match status" value="1"/>
</dbReference>
<feature type="chain" id="PRO_5009634551" evidence="2">
    <location>
        <begin position="25"/>
        <end position="101"/>
    </location>
</feature>
<comment type="caution">
    <text evidence="3">The sequence shown here is derived from an EMBL/GenBank/DDBJ whole genome shotgun (WGS) entry which is preliminary data.</text>
</comment>
<sequence>MKYLRVFQGIALVSVFVLSVGAFSACTRGTTSDNGSSTQETEDTGDRSGPQDQAEQAAGQPGTTVEVKAIDDDLQALDTLVDSTDDSSLDESNLSDQNVGL</sequence>
<evidence type="ECO:0000256" key="2">
    <source>
        <dbReference type="SAM" id="SignalP"/>
    </source>
</evidence>
<dbReference type="Proteomes" id="UP000183245">
    <property type="component" value="Unassembled WGS sequence"/>
</dbReference>
<evidence type="ECO:0000313" key="3">
    <source>
        <dbReference type="EMBL" id="OIP95946.1"/>
    </source>
</evidence>
<dbReference type="AlphaFoldDB" id="A0A1J5ING5"/>
<evidence type="ECO:0000256" key="1">
    <source>
        <dbReference type="SAM" id="MobiDB-lite"/>
    </source>
</evidence>
<accession>A0A1J5ING5</accession>
<proteinExistence type="predicted"/>
<feature type="region of interest" description="Disordered" evidence="1">
    <location>
        <begin position="82"/>
        <end position="101"/>
    </location>
</feature>
<feature type="compositionally biased region" description="Low complexity" evidence="1">
    <location>
        <begin position="90"/>
        <end position="101"/>
    </location>
</feature>
<dbReference type="STRING" id="1817892.AUK40_05545"/>
<feature type="region of interest" description="Disordered" evidence="1">
    <location>
        <begin position="28"/>
        <end position="64"/>
    </location>
</feature>
<feature type="signal peptide" evidence="2">
    <location>
        <begin position="1"/>
        <end position="24"/>
    </location>
</feature>
<evidence type="ECO:0000313" key="4">
    <source>
        <dbReference type="Proteomes" id="UP000183245"/>
    </source>
</evidence>
<gene>
    <name evidence="3" type="ORF">AUK40_05545</name>
</gene>
<reference evidence="3 4" key="1">
    <citation type="journal article" date="2016" name="Environ. Microbiol.">
        <title>Genomic resolution of a cold subsurface aquifer community provides metabolic insights for novel microbes adapted to high CO concentrations.</title>
        <authorList>
            <person name="Probst A.J."/>
            <person name="Castelle C.J."/>
            <person name="Singh A."/>
            <person name="Brown C.T."/>
            <person name="Anantharaman K."/>
            <person name="Sharon I."/>
            <person name="Hug L.A."/>
            <person name="Burstein D."/>
            <person name="Emerson J.B."/>
            <person name="Thomas B.C."/>
            <person name="Banfield J.F."/>
        </authorList>
    </citation>
    <scope>NUCLEOTIDE SEQUENCE [LARGE SCALE GENOMIC DNA]</scope>
    <source>
        <strain evidence="3">CG2_30_54_11</strain>
    </source>
</reference>
<keyword evidence="2" id="KW-0732">Signal</keyword>
<protein>
    <submittedName>
        <fullName evidence="3">Uncharacterized protein</fullName>
    </submittedName>
</protein>
<dbReference type="EMBL" id="MNZT01000098">
    <property type="protein sequence ID" value="OIP95946.1"/>
    <property type="molecule type" value="Genomic_DNA"/>
</dbReference>
<organism evidence="3 4">
    <name type="scientific">Candidatus Wirthbacteria bacterium CG2_30_54_11</name>
    <dbReference type="NCBI Taxonomy" id="1817892"/>
    <lineage>
        <taxon>Bacteria</taxon>
        <taxon>Candidatus Wirthbacteria</taxon>
    </lineage>
</organism>
<feature type="compositionally biased region" description="Polar residues" evidence="1">
    <location>
        <begin position="28"/>
        <end position="39"/>
    </location>
</feature>
<name>A0A1J5ING5_9BACT</name>